<comment type="caution">
    <text evidence="2">The sequence shown here is derived from an EMBL/GenBank/DDBJ whole genome shotgun (WGS) entry which is preliminary data.</text>
</comment>
<feature type="region of interest" description="Disordered" evidence="1">
    <location>
        <begin position="1"/>
        <end position="20"/>
    </location>
</feature>
<reference evidence="2 3" key="1">
    <citation type="submission" date="2019-05" db="EMBL/GenBank/DDBJ databases">
        <title>Another draft genome of Portunus trituberculatus and its Hox gene families provides insights of decapod evolution.</title>
        <authorList>
            <person name="Jeong J.-H."/>
            <person name="Song I."/>
            <person name="Kim S."/>
            <person name="Choi T."/>
            <person name="Kim D."/>
            <person name="Ryu S."/>
            <person name="Kim W."/>
        </authorList>
    </citation>
    <scope>NUCLEOTIDE SEQUENCE [LARGE SCALE GENOMIC DNA]</scope>
    <source>
        <tissue evidence="2">Muscle</tissue>
    </source>
</reference>
<proteinExistence type="predicted"/>
<organism evidence="2 3">
    <name type="scientific">Portunus trituberculatus</name>
    <name type="common">Swimming crab</name>
    <name type="synonym">Neptunus trituberculatus</name>
    <dbReference type="NCBI Taxonomy" id="210409"/>
    <lineage>
        <taxon>Eukaryota</taxon>
        <taxon>Metazoa</taxon>
        <taxon>Ecdysozoa</taxon>
        <taxon>Arthropoda</taxon>
        <taxon>Crustacea</taxon>
        <taxon>Multicrustacea</taxon>
        <taxon>Malacostraca</taxon>
        <taxon>Eumalacostraca</taxon>
        <taxon>Eucarida</taxon>
        <taxon>Decapoda</taxon>
        <taxon>Pleocyemata</taxon>
        <taxon>Brachyura</taxon>
        <taxon>Eubrachyura</taxon>
        <taxon>Portunoidea</taxon>
        <taxon>Portunidae</taxon>
        <taxon>Portuninae</taxon>
        <taxon>Portunus</taxon>
    </lineage>
</organism>
<dbReference type="AlphaFoldDB" id="A0A5B7EH87"/>
<evidence type="ECO:0000313" key="3">
    <source>
        <dbReference type="Proteomes" id="UP000324222"/>
    </source>
</evidence>
<evidence type="ECO:0000256" key="1">
    <source>
        <dbReference type="SAM" id="MobiDB-lite"/>
    </source>
</evidence>
<gene>
    <name evidence="2" type="ORF">E2C01_025724</name>
</gene>
<accession>A0A5B7EH87</accession>
<name>A0A5B7EH87_PORTR</name>
<protein>
    <submittedName>
        <fullName evidence="2">Uncharacterized protein</fullName>
    </submittedName>
</protein>
<keyword evidence="3" id="KW-1185">Reference proteome</keyword>
<sequence>MEWPTNLPVKAEPDGTLSTQRHRMTLPAHSCPPQACGTHQPSSMCFTPIWIPRVPGSTYHDAARFDPWPPNKSLKYEMNEQIKLYDQKCQVWLTLPSAFTVIEVKGHLLASSDPTPAITQH</sequence>
<evidence type="ECO:0000313" key="2">
    <source>
        <dbReference type="EMBL" id="MPC32413.1"/>
    </source>
</evidence>
<dbReference type="Proteomes" id="UP000324222">
    <property type="component" value="Unassembled WGS sequence"/>
</dbReference>
<dbReference type="EMBL" id="VSRR010002621">
    <property type="protein sequence ID" value="MPC32413.1"/>
    <property type="molecule type" value="Genomic_DNA"/>
</dbReference>